<accession>A0A917EE62</accession>
<evidence type="ECO:0000259" key="3">
    <source>
        <dbReference type="Pfam" id="PF02517"/>
    </source>
</evidence>
<keyword evidence="2" id="KW-0472">Membrane</keyword>
<feature type="transmembrane region" description="Helical" evidence="2">
    <location>
        <begin position="191"/>
        <end position="207"/>
    </location>
</feature>
<feature type="transmembrane region" description="Helical" evidence="2">
    <location>
        <begin position="219"/>
        <end position="240"/>
    </location>
</feature>
<keyword evidence="2" id="KW-1133">Transmembrane helix</keyword>
<dbReference type="EMBL" id="BMJN01000002">
    <property type="protein sequence ID" value="GGE24563.1"/>
    <property type="molecule type" value="Genomic_DNA"/>
</dbReference>
<evidence type="ECO:0000256" key="2">
    <source>
        <dbReference type="SAM" id="Phobius"/>
    </source>
</evidence>
<reference evidence="4" key="2">
    <citation type="submission" date="2020-09" db="EMBL/GenBank/DDBJ databases">
        <authorList>
            <person name="Sun Q."/>
            <person name="Zhou Y."/>
        </authorList>
    </citation>
    <scope>NUCLEOTIDE SEQUENCE</scope>
    <source>
        <strain evidence="4">CGMCC 1.15533</strain>
    </source>
</reference>
<feature type="transmembrane region" description="Helical" evidence="2">
    <location>
        <begin position="165"/>
        <end position="185"/>
    </location>
</feature>
<dbReference type="Pfam" id="PF02517">
    <property type="entry name" value="Rce1-like"/>
    <property type="match status" value="1"/>
</dbReference>
<comment type="caution">
    <text evidence="4">The sequence shown here is derived from an EMBL/GenBank/DDBJ whole genome shotgun (WGS) entry which is preliminary data.</text>
</comment>
<sequence>MVLELVNKTVEYMKKIIVVLLGLMVILVPERLALFLAIWMKTGLDSVSLLVSVQLIFLSVVSYRLLDEDTQSLIWKKGRWRRKDLLVFIVALLMMYVMIWFRNRFFPIPYIQGMNATLYRKISSYGVEWLYTLGNGFILVVVTPILEEFFHRGYVMNQFFKHSPYYLDVIFSAALFGVGHIILGTPHFNTFLFYSLFGLIMGGFYRFSNSLKWTICLHACWNLGIFLTPVWIFIYNWFYFTFR</sequence>
<keyword evidence="5" id="KW-1185">Reference proteome</keyword>
<keyword evidence="2" id="KW-0812">Transmembrane</keyword>
<reference evidence="4" key="1">
    <citation type="journal article" date="2014" name="Int. J. Syst. Evol. Microbiol.">
        <title>Complete genome sequence of Corynebacterium casei LMG S-19264T (=DSM 44701T), isolated from a smear-ripened cheese.</title>
        <authorList>
            <consortium name="US DOE Joint Genome Institute (JGI-PGF)"/>
            <person name="Walter F."/>
            <person name="Albersmeier A."/>
            <person name="Kalinowski J."/>
            <person name="Ruckert C."/>
        </authorList>
    </citation>
    <scope>NUCLEOTIDE SEQUENCE</scope>
    <source>
        <strain evidence="4">CGMCC 1.15533</strain>
    </source>
</reference>
<feature type="transmembrane region" description="Helical" evidence="2">
    <location>
        <begin position="46"/>
        <end position="65"/>
    </location>
</feature>
<dbReference type="GO" id="GO:0004175">
    <property type="term" value="F:endopeptidase activity"/>
    <property type="evidence" value="ECO:0007669"/>
    <property type="project" value="UniProtKB-ARBA"/>
</dbReference>
<feature type="domain" description="CAAX prenyl protease 2/Lysostaphin resistance protein A-like" evidence="3">
    <location>
        <begin position="133"/>
        <end position="223"/>
    </location>
</feature>
<proteinExistence type="inferred from homology"/>
<evidence type="ECO:0000256" key="1">
    <source>
        <dbReference type="ARBA" id="ARBA00009067"/>
    </source>
</evidence>
<comment type="similarity">
    <text evidence="1">Belongs to the UPF0177 family.</text>
</comment>
<evidence type="ECO:0000313" key="5">
    <source>
        <dbReference type="Proteomes" id="UP000660801"/>
    </source>
</evidence>
<feature type="transmembrane region" description="Helical" evidence="2">
    <location>
        <begin position="122"/>
        <end position="145"/>
    </location>
</feature>
<protein>
    <submittedName>
        <fullName evidence="4">Peptidase</fullName>
    </submittedName>
</protein>
<dbReference type="Proteomes" id="UP000660801">
    <property type="component" value="Unassembled WGS sequence"/>
</dbReference>
<dbReference type="AlphaFoldDB" id="A0A917EE62"/>
<organism evidence="4 5">
    <name type="scientific">Streptococcus himalayensis</name>
    <dbReference type="NCBI Taxonomy" id="1888195"/>
    <lineage>
        <taxon>Bacteria</taxon>
        <taxon>Bacillati</taxon>
        <taxon>Bacillota</taxon>
        <taxon>Bacilli</taxon>
        <taxon>Lactobacillales</taxon>
        <taxon>Streptococcaceae</taxon>
        <taxon>Streptococcus</taxon>
    </lineage>
</organism>
<dbReference type="InterPro" id="IPR003675">
    <property type="entry name" value="Rce1/LyrA-like_dom"/>
</dbReference>
<feature type="transmembrane region" description="Helical" evidence="2">
    <location>
        <begin position="16"/>
        <end position="40"/>
    </location>
</feature>
<feature type="transmembrane region" description="Helical" evidence="2">
    <location>
        <begin position="85"/>
        <end position="102"/>
    </location>
</feature>
<gene>
    <name evidence="4" type="ORF">GCM10011510_02070</name>
</gene>
<name>A0A917EE62_9STRE</name>
<dbReference type="RefSeq" id="WP_068989598.1">
    <property type="nucleotide sequence ID" value="NZ_BMJN01000002.1"/>
</dbReference>
<evidence type="ECO:0000313" key="4">
    <source>
        <dbReference type="EMBL" id="GGE24563.1"/>
    </source>
</evidence>
<dbReference type="GO" id="GO:0080120">
    <property type="term" value="P:CAAX-box protein maturation"/>
    <property type="evidence" value="ECO:0007669"/>
    <property type="project" value="UniProtKB-ARBA"/>
</dbReference>